<reference evidence="1" key="1">
    <citation type="submission" date="2014-05" db="EMBL/GenBank/DDBJ databases">
        <title>The transcriptome of the halophilic microalga Tetraselmis sp. GSL018 isolated from the Great Salt Lake, Utah.</title>
        <authorList>
            <person name="Jinkerson R.E."/>
            <person name="D'Adamo S."/>
            <person name="Posewitz M.C."/>
        </authorList>
    </citation>
    <scope>NUCLEOTIDE SEQUENCE</scope>
    <source>
        <strain evidence="1">GSL018</strain>
    </source>
</reference>
<dbReference type="AlphaFoldDB" id="A0A061RXF7"/>
<accession>A0A061RXF7</accession>
<gene>
    <name evidence="1" type="ORF">TSPGSL018_19742</name>
</gene>
<sequence>SRIQTTHAQDFRTRCINTRFKLCLKLKLLRWCVGELHRQVDGRHSDLLAPPQPSLTSTTSFHFFRPSNNFATVLYIASNDGV</sequence>
<dbReference type="EMBL" id="GBEZ01008962">
    <property type="protein sequence ID" value="JAC76603.1"/>
    <property type="molecule type" value="Transcribed_RNA"/>
</dbReference>
<organism evidence="1">
    <name type="scientific">Tetraselmis sp. GSL018</name>
    <dbReference type="NCBI Taxonomy" id="582737"/>
    <lineage>
        <taxon>Eukaryota</taxon>
        <taxon>Viridiplantae</taxon>
        <taxon>Chlorophyta</taxon>
        <taxon>core chlorophytes</taxon>
        <taxon>Chlorodendrophyceae</taxon>
        <taxon>Chlorodendrales</taxon>
        <taxon>Chlorodendraceae</taxon>
        <taxon>Tetraselmis</taxon>
    </lineage>
</organism>
<name>A0A061RXF7_9CHLO</name>
<feature type="non-terminal residue" evidence="1">
    <location>
        <position position="1"/>
    </location>
</feature>
<protein>
    <submittedName>
        <fullName evidence="1">Uncharacterized protein</fullName>
    </submittedName>
</protein>
<evidence type="ECO:0000313" key="1">
    <source>
        <dbReference type="EMBL" id="JAC76603.1"/>
    </source>
</evidence>
<proteinExistence type="predicted"/>
<feature type="non-terminal residue" evidence="1">
    <location>
        <position position="82"/>
    </location>
</feature>